<dbReference type="Proteomes" id="UP000019132">
    <property type="component" value="Unassembled WGS sequence"/>
</dbReference>
<dbReference type="InParanoid" id="K3XC28"/>
<reference evidence="2" key="1">
    <citation type="journal article" date="2010" name="Genome Biol.">
        <title>Genome sequence of the necrotrophic plant pathogen Pythium ultimum reveals original pathogenicity mechanisms and effector repertoire.</title>
        <authorList>
            <person name="Levesque C.A."/>
            <person name="Brouwer H."/>
            <person name="Cano L."/>
            <person name="Hamilton J.P."/>
            <person name="Holt C."/>
            <person name="Huitema E."/>
            <person name="Raffaele S."/>
            <person name="Robideau G.P."/>
            <person name="Thines M."/>
            <person name="Win J."/>
            <person name="Zerillo M.M."/>
            <person name="Beakes G.W."/>
            <person name="Boore J.L."/>
            <person name="Busam D."/>
            <person name="Dumas B."/>
            <person name="Ferriera S."/>
            <person name="Fuerstenberg S.I."/>
            <person name="Gachon C.M."/>
            <person name="Gaulin E."/>
            <person name="Govers F."/>
            <person name="Grenville-Briggs L."/>
            <person name="Horner N."/>
            <person name="Hostetler J."/>
            <person name="Jiang R.H."/>
            <person name="Johnson J."/>
            <person name="Krajaejun T."/>
            <person name="Lin H."/>
            <person name="Meijer H.J."/>
            <person name="Moore B."/>
            <person name="Morris P."/>
            <person name="Phuntmart V."/>
            <person name="Puiu D."/>
            <person name="Shetty J."/>
            <person name="Stajich J.E."/>
            <person name="Tripathy S."/>
            <person name="Wawra S."/>
            <person name="van West P."/>
            <person name="Whitty B.R."/>
            <person name="Coutinho P.M."/>
            <person name="Henrissat B."/>
            <person name="Martin F."/>
            <person name="Thomas P.D."/>
            <person name="Tyler B.M."/>
            <person name="De Vries R.P."/>
            <person name="Kamoun S."/>
            <person name="Yandell M."/>
            <person name="Tisserat N."/>
            <person name="Buell C.R."/>
        </authorList>
    </citation>
    <scope>NUCLEOTIDE SEQUENCE</scope>
    <source>
        <strain evidence="2">DAOM:BR144</strain>
    </source>
</reference>
<dbReference type="EMBL" id="GL376579">
    <property type="status" value="NOT_ANNOTATED_CDS"/>
    <property type="molecule type" value="Genomic_DNA"/>
</dbReference>
<dbReference type="AlphaFoldDB" id="K3XC28"/>
<dbReference type="EnsemblProtists" id="PYU1_T014777">
    <property type="protein sequence ID" value="PYU1_T014777"/>
    <property type="gene ID" value="PYU1_G014746"/>
</dbReference>
<reference evidence="1" key="3">
    <citation type="submission" date="2015-02" db="UniProtKB">
        <authorList>
            <consortium name="EnsemblProtists"/>
        </authorList>
    </citation>
    <scope>IDENTIFICATION</scope>
    <source>
        <strain evidence="1">DAOM BR144</strain>
    </source>
</reference>
<name>K3XC28_GLOUD</name>
<keyword evidence="2" id="KW-1185">Reference proteome</keyword>
<dbReference type="HOGENOM" id="CLU_954665_0_0_1"/>
<dbReference type="OMA" id="IVMMSIP"/>
<proteinExistence type="predicted"/>
<organism evidence="1 2">
    <name type="scientific">Globisporangium ultimum (strain ATCC 200006 / CBS 805.95 / DAOM BR144)</name>
    <name type="common">Pythium ultimum</name>
    <dbReference type="NCBI Taxonomy" id="431595"/>
    <lineage>
        <taxon>Eukaryota</taxon>
        <taxon>Sar</taxon>
        <taxon>Stramenopiles</taxon>
        <taxon>Oomycota</taxon>
        <taxon>Peronosporomycetes</taxon>
        <taxon>Pythiales</taxon>
        <taxon>Pythiaceae</taxon>
        <taxon>Globisporangium</taxon>
    </lineage>
</organism>
<dbReference type="eggNOG" id="ENOG502RXPI">
    <property type="taxonomic scope" value="Eukaryota"/>
</dbReference>
<protein>
    <submittedName>
        <fullName evidence="1">Uncharacterized protein</fullName>
    </submittedName>
</protein>
<evidence type="ECO:0000313" key="2">
    <source>
        <dbReference type="Proteomes" id="UP000019132"/>
    </source>
</evidence>
<reference evidence="2" key="2">
    <citation type="submission" date="2010-04" db="EMBL/GenBank/DDBJ databases">
        <authorList>
            <person name="Buell R."/>
            <person name="Hamilton J."/>
            <person name="Hostetler J."/>
        </authorList>
    </citation>
    <scope>NUCLEOTIDE SEQUENCE [LARGE SCALE GENOMIC DNA]</scope>
    <source>
        <strain evidence="2">DAOM:BR144</strain>
    </source>
</reference>
<evidence type="ECO:0000313" key="1">
    <source>
        <dbReference type="EnsemblProtists" id="PYU1_T014777"/>
    </source>
</evidence>
<sequence length="292" mass="32583">MSKLVHAAHVEQRTRPRRLRVRLARVVASLVAAAALLLQLVDAQSCARHFENDELLTRLDTHFARCVDADEHHETLEIVKDRFTTNEYARQQPLAMVLFSNSTSLLHAFTGAIESALFGNAFAAASPNVQVLDFAQLLEQHRDGDTNYDVKNAVRRALSASLSACPDRNLFIMENVHVLDDATLPVLDTFLDPMNGVRAHFQQHNGGGATELLDCTNAVFLFHFHVNTAFDPHSPPQAWRDFLMTKWTRKIGLVEEFTPQAFVGRLTEGVALFAPYMMTLVSGDGCVSRTSR</sequence>
<dbReference type="VEuPathDB" id="FungiDB:PYU1_G014746"/>
<accession>K3XC28</accession>